<organism evidence="2 3">
    <name type="scientific">Kangiella profundi</name>
    <dbReference type="NCBI Taxonomy" id="1561924"/>
    <lineage>
        <taxon>Bacteria</taxon>
        <taxon>Pseudomonadati</taxon>
        <taxon>Pseudomonadota</taxon>
        <taxon>Gammaproteobacteria</taxon>
        <taxon>Kangiellales</taxon>
        <taxon>Kangiellaceae</taxon>
        <taxon>Kangiella</taxon>
    </lineage>
</organism>
<dbReference type="RefSeq" id="WP_106647641.1">
    <property type="nucleotide sequence ID" value="NZ_BMGO01000001.1"/>
</dbReference>
<dbReference type="Proteomes" id="UP000232693">
    <property type="component" value="Chromosome"/>
</dbReference>
<dbReference type="EMBL" id="CP025120">
    <property type="protein sequence ID" value="AUD79849.1"/>
    <property type="molecule type" value="Genomic_DNA"/>
</dbReference>
<evidence type="ECO:0000256" key="1">
    <source>
        <dbReference type="SAM" id="MobiDB-lite"/>
    </source>
</evidence>
<evidence type="ECO:0000313" key="2">
    <source>
        <dbReference type="EMBL" id="AUD79849.1"/>
    </source>
</evidence>
<keyword evidence="3" id="KW-1185">Reference proteome</keyword>
<feature type="region of interest" description="Disordered" evidence="1">
    <location>
        <begin position="58"/>
        <end position="91"/>
    </location>
</feature>
<feature type="compositionally biased region" description="Polar residues" evidence="1">
    <location>
        <begin position="64"/>
        <end position="78"/>
    </location>
</feature>
<accession>A0A2K9B155</accession>
<gene>
    <name evidence="2" type="ORF">CW740_11550</name>
</gene>
<dbReference type="OrthoDB" id="6191810at2"/>
<sequence length="322" mass="36532">MKNKIIIVLMLLLVVVLATVAWRSISQDAAQDNVQESVEGNGQPLVTNEKLGKDTVEEVKKPNDNQPTSDSNEQQLDTNESKQVADDAEDVPEEKLCELVAKYDDWQKSESGYNSQKLVDDIRSWGNTRGYFEMEYNGSGMEIKKTSDYDYYETEDLQQMADAGDPIANVKFAYRLFLQGDPASLEEAQPYCEKAVVHGYSAMLRCKTSYLNHLVTQHENQEEPDAERIEELHVEMQAWQKLYQLRNDPLGELFAVQFFTEVEGVEVDDEEVDAKAQMLYADIVKRRNNLGLGEFDSEPAPDIITYAVDNNIQEGAVAKCFE</sequence>
<name>A0A2K9B155_9GAMM</name>
<proteinExistence type="predicted"/>
<dbReference type="KEGG" id="kpd:CW740_11550"/>
<dbReference type="AlphaFoldDB" id="A0A2K9B155"/>
<reference evidence="2 3" key="1">
    <citation type="submission" date="2017-12" db="EMBL/GenBank/DDBJ databases">
        <title>Kangiella profundi FT102 completed genome.</title>
        <authorList>
            <person name="Xu J."/>
            <person name="Wang J."/>
            <person name="Lu Y."/>
        </authorList>
    </citation>
    <scope>NUCLEOTIDE SEQUENCE [LARGE SCALE GENOMIC DNA]</scope>
    <source>
        <strain evidence="2 3">FT102</strain>
    </source>
</reference>
<evidence type="ECO:0000313" key="3">
    <source>
        <dbReference type="Proteomes" id="UP000232693"/>
    </source>
</evidence>
<protein>
    <submittedName>
        <fullName evidence="2">Uncharacterized protein</fullName>
    </submittedName>
</protein>